<reference evidence="2 3" key="1">
    <citation type="submission" date="2019-08" db="EMBL/GenBank/DDBJ databases">
        <title>Genome sequence of Gillisia hiemivivida IC154 (type strain).</title>
        <authorList>
            <person name="Bowman J.P."/>
        </authorList>
    </citation>
    <scope>NUCLEOTIDE SEQUENCE [LARGE SCALE GENOMIC DNA]</scope>
    <source>
        <strain evidence="2 3">IC154</strain>
    </source>
</reference>
<organism evidence="2 3">
    <name type="scientific">Gillisia hiemivivida</name>
    <dbReference type="NCBI Taxonomy" id="291190"/>
    <lineage>
        <taxon>Bacteria</taxon>
        <taxon>Pseudomonadati</taxon>
        <taxon>Bacteroidota</taxon>
        <taxon>Flavobacteriia</taxon>
        <taxon>Flavobacteriales</taxon>
        <taxon>Flavobacteriaceae</taxon>
        <taxon>Gillisia</taxon>
    </lineage>
</organism>
<accession>A0A5C6ZYS2</accession>
<proteinExistence type="predicted"/>
<feature type="transmembrane region" description="Helical" evidence="1">
    <location>
        <begin position="53"/>
        <end position="72"/>
    </location>
</feature>
<dbReference type="EMBL" id="VORY01000001">
    <property type="protein sequence ID" value="TXD95564.1"/>
    <property type="molecule type" value="Genomic_DNA"/>
</dbReference>
<keyword evidence="1" id="KW-0472">Membrane</keyword>
<name>A0A5C6ZYS2_9FLAO</name>
<gene>
    <name evidence="2" type="ORF">ES724_00590</name>
</gene>
<comment type="caution">
    <text evidence="2">The sequence shown here is derived from an EMBL/GenBank/DDBJ whole genome shotgun (WGS) entry which is preliminary data.</text>
</comment>
<protein>
    <submittedName>
        <fullName evidence="2">AtpZ/AtpI family protein</fullName>
    </submittedName>
</protein>
<dbReference type="AlphaFoldDB" id="A0A5C6ZYS2"/>
<dbReference type="InterPro" id="IPR032820">
    <property type="entry name" value="ATPase_put"/>
</dbReference>
<dbReference type="RefSeq" id="WP_146928240.1">
    <property type="nucleotide sequence ID" value="NZ_CBCSHZ010000002.1"/>
</dbReference>
<sequence length="80" mass="9260">MEEKKEKEKEDEKKSPLRNWAILSGIAFQMGGTIFACAWIGKKLDERYPSNKNWFTIGFVLFGVFASLYIVLKQLKSLNK</sequence>
<evidence type="ECO:0000313" key="3">
    <source>
        <dbReference type="Proteomes" id="UP000321367"/>
    </source>
</evidence>
<feature type="transmembrane region" description="Helical" evidence="1">
    <location>
        <begin position="20"/>
        <end position="41"/>
    </location>
</feature>
<evidence type="ECO:0000313" key="2">
    <source>
        <dbReference type="EMBL" id="TXD95564.1"/>
    </source>
</evidence>
<keyword evidence="3" id="KW-1185">Reference proteome</keyword>
<keyword evidence="1" id="KW-1133">Transmembrane helix</keyword>
<keyword evidence="1" id="KW-0812">Transmembrane</keyword>
<dbReference type="Proteomes" id="UP000321367">
    <property type="component" value="Unassembled WGS sequence"/>
</dbReference>
<dbReference type="OrthoDB" id="9798708at2"/>
<evidence type="ECO:0000256" key="1">
    <source>
        <dbReference type="SAM" id="Phobius"/>
    </source>
</evidence>
<dbReference type="Pfam" id="PF09527">
    <property type="entry name" value="ATPase_gene1"/>
    <property type="match status" value="1"/>
</dbReference>